<accession>A0A5C5WT16</accession>
<gene>
    <name evidence="3" type="ORF">Pla22_12880</name>
</gene>
<dbReference type="OrthoDB" id="288124at2"/>
<dbReference type="RefSeq" id="WP_146513834.1">
    <property type="nucleotide sequence ID" value="NZ_SJPI01000001.1"/>
</dbReference>
<keyword evidence="2" id="KW-0812">Transmembrane</keyword>
<feature type="compositionally biased region" description="Polar residues" evidence="1">
    <location>
        <begin position="157"/>
        <end position="167"/>
    </location>
</feature>
<dbReference type="InterPro" id="IPR036465">
    <property type="entry name" value="vWFA_dom_sf"/>
</dbReference>
<evidence type="ECO:0000256" key="1">
    <source>
        <dbReference type="SAM" id="MobiDB-lite"/>
    </source>
</evidence>
<evidence type="ECO:0000256" key="2">
    <source>
        <dbReference type="SAM" id="Phobius"/>
    </source>
</evidence>
<dbReference type="Gene3D" id="3.40.50.410">
    <property type="entry name" value="von Willebrand factor, type A domain"/>
    <property type="match status" value="1"/>
</dbReference>
<protein>
    <recommendedName>
        <fullName evidence="5">VWFA domain-containing protein</fullName>
    </recommendedName>
</protein>
<evidence type="ECO:0008006" key="5">
    <source>
        <dbReference type="Google" id="ProtNLM"/>
    </source>
</evidence>
<proteinExistence type="predicted"/>
<feature type="transmembrane region" description="Helical" evidence="2">
    <location>
        <begin position="230"/>
        <end position="251"/>
    </location>
</feature>
<name>A0A5C5WT16_9BACT</name>
<feature type="compositionally biased region" description="Polar residues" evidence="1">
    <location>
        <begin position="1"/>
        <end position="17"/>
    </location>
</feature>
<dbReference type="AlphaFoldDB" id="A0A5C5WT16"/>
<organism evidence="3 4">
    <name type="scientific">Rubripirellula amarantea</name>
    <dbReference type="NCBI Taxonomy" id="2527999"/>
    <lineage>
        <taxon>Bacteria</taxon>
        <taxon>Pseudomonadati</taxon>
        <taxon>Planctomycetota</taxon>
        <taxon>Planctomycetia</taxon>
        <taxon>Pirellulales</taxon>
        <taxon>Pirellulaceae</taxon>
        <taxon>Rubripirellula</taxon>
    </lineage>
</organism>
<keyword evidence="4" id="KW-1185">Reference proteome</keyword>
<dbReference type="EMBL" id="SJPI01000001">
    <property type="protein sequence ID" value="TWT53658.1"/>
    <property type="molecule type" value="Genomic_DNA"/>
</dbReference>
<keyword evidence="2" id="KW-1133">Transmembrane helix</keyword>
<feature type="region of interest" description="Disordered" evidence="1">
    <location>
        <begin position="1"/>
        <end position="21"/>
    </location>
</feature>
<feature type="compositionally biased region" description="Polar residues" evidence="1">
    <location>
        <begin position="106"/>
        <end position="135"/>
    </location>
</feature>
<reference evidence="3 4" key="1">
    <citation type="submission" date="2019-02" db="EMBL/GenBank/DDBJ databases">
        <title>Deep-cultivation of Planctomycetes and their phenomic and genomic characterization uncovers novel biology.</title>
        <authorList>
            <person name="Wiegand S."/>
            <person name="Jogler M."/>
            <person name="Boedeker C."/>
            <person name="Pinto D."/>
            <person name="Vollmers J."/>
            <person name="Rivas-Marin E."/>
            <person name="Kohn T."/>
            <person name="Peeters S.H."/>
            <person name="Heuer A."/>
            <person name="Rast P."/>
            <person name="Oberbeckmann S."/>
            <person name="Bunk B."/>
            <person name="Jeske O."/>
            <person name="Meyerdierks A."/>
            <person name="Storesund J.E."/>
            <person name="Kallscheuer N."/>
            <person name="Luecker S."/>
            <person name="Lage O.M."/>
            <person name="Pohl T."/>
            <person name="Merkel B.J."/>
            <person name="Hornburger P."/>
            <person name="Mueller R.-W."/>
            <person name="Bruemmer F."/>
            <person name="Labrenz M."/>
            <person name="Spormann A.M."/>
            <person name="Op Den Camp H."/>
            <person name="Overmann J."/>
            <person name="Amann R."/>
            <person name="Jetten M.S.M."/>
            <person name="Mascher T."/>
            <person name="Medema M.H."/>
            <person name="Devos D.P."/>
            <person name="Kaster A.-K."/>
            <person name="Ovreas L."/>
            <person name="Rohde M."/>
            <person name="Galperin M.Y."/>
            <person name="Jogler C."/>
        </authorList>
    </citation>
    <scope>NUCLEOTIDE SEQUENCE [LARGE SCALE GENOMIC DNA]</scope>
    <source>
        <strain evidence="3 4">Pla22</strain>
    </source>
</reference>
<sequence>MSDSATPGNSSSDSANSEDLRRMLELELQKTRNEASAARLEARAAEIEILMRNLRHQSPDATVQRADPSEPASPVRHLRKSTQSFASWDDVRSAQSGSVSRDVPTNGVQHHSPTTSSTDFHSSPTKHSLPGQDSLTFRVDDQHPSVPAPRSSRSPTDTKSPGSQSSVADPDRDDTVEPSVAPAVAAAGLLDLGEATKPTFDVSDAELADQISPDWVDDEQEPSSKKRRPIALLVSAATHVLVLLLLAAIGLQNHRPKDQVSLSASTSETSEVAMESFSIETTELETEPEEVVEPTISETEYELSPVGTMKVAQISPDSIAAPAASIASSMASGASSSSSSMSLKSNSNSKMEFCGVEGGGNHFVYLVDSSGSMGDGFESARQALLSSIDVLTPTQRFYVVFFDAESDFMRISNPGVDEPNSVYATPENKAALRRWAMRIKMDRGKAPYDPLKFALGLKPDVIFLLSDGEFPEGILNLLKEENQVENLFGESKPVSIVHTIGYFSKEGASIMSRIAKQNSGQYRHIPKP</sequence>
<comment type="caution">
    <text evidence="3">The sequence shown here is derived from an EMBL/GenBank/DDBJ whole genome shotgun (WGS) entry which is preliminary data.</text>
</comment>
<dbReference type="Proteomes" id="UP000316598">
    <property type="component" value="Unassembled WGS sequence"/>
</dbReference>
<feature type="region of interest" description="Disordered" evidence="1">
    <location>
        <begin position="56"/>
        <end position="178"/>
    </location>
</feature>
<evidence type="ECO:0000313" key="4">
    <source>
        <dbReference type="Proteomes" id="UP000316598"/>
    </source>
</evidence>
<evidence type="ECO:0000313" key="3">
    <source>
        <dbReference type="EMBL" id="TWT53658.1"/>
    </source>
</evidence>
<dbReference type="SUPFAM" id="SSF53300">
    <property type="entry name" value="vWA-like"/>
    <property type="match status" value="1"/>
</dbReference>
<feature type="compositionally biased region" description="Low complexity" evidence="1">
    <location>
        <begin position="144"/>
        <end position="155"/>
    </location>
</feature>
<keyword evidence="2" id="KW-0472">Membrane</keyword>